<keyword evidence="6" id="KW-1185">Reference proteome</keyword>
<reference evidence="6" key="1">
    <citation type="journal article" date="2019" name="Int. J. Syst. Evol. Microbiol.">
        <title>The Global Catalogue of Microorganisms (GCM) 10K type strain sequencing project: providing services to taxonomists for standard genome sequencing and annotation.</title>
        <authorList>
            <consortium name="The Broad Institute Genomics Platform"/>
            <consortium name="The Broad Institute Genome Sequencing Center for Infectious Disease"/>
            <person name="Wu L."/>
            <person name="Ma J."/>
        </authorList>
    </citation>
    <scope>NUCLEOTIDE SEQUENCE [LARGE SCALE GENOMIC DNA]</scope>
    <source>
        <strain evidence="6">JCM 18657</strain>
    </source>
</reference>
<dbReference type="InterPro" id="IPR000620">
    <property type="entry name" value="EamA_dom"/>
</dbReference>
<dbReference type="InterPro" id="IPR037185">
    <property type="entry name" value="EmrE-like"/>
</dbReference>
<keyword evidence="3" id="KW-0812">Transmembrane</keyword>
<dbReference type="PANTHER" id="PTHR22911">
    <property type="entry name" value="ACYL-MALONYL CONDENSING ENZYME-RELATED"/>
    <property type="match status" value="1"/>
</dbReference>
<feature type="transmembrane region" description="Helical" evidence="3">
    <location>
        <begin position="144"/>
        <end position="160"/>
    </location>
</feature>
<protein>
    <submittedName>
        <fullName evidence="5">EamA family transporter</fullName>
    </submittedName>
</protein>
<accession>A0ABW2V5F3</accession>
<comment type="similarity">
    <text evidence="2">Belongs to the EamA transporter family.</text>
</comment>
<evidence type="ECO:0000313" key="5">
    <source>
        <dbReference type="EMBL" id="MFC7750660.1"/>
    </source>
</evidence>
<feature type="domain" description="EamA" evidence="4">
    <location>
        <begin position="143"/>
        <end position="292"/>
    </location>
</feature>
<proteinExistence type="inferred from homology"/>
<evidence type="ECO:0000256" key="2">
    <source>
        <dbReference type="ARBA" id="ARBA00007362"/>
    </source>
</evidence>
<dbReference type="EMBL" id="JBHTGQ010000027">
    <property type="protein sequence ID" value="MFC7750660.1"/>
    <property type="molecule type" value="Genomic_DNA"/>
</dbReference>
<feature type="transmembrane region" description="Helical" evidence="3">
    <location>
        <begin position="86"/>
        <end position="108"/>
    </location>
</feature>
<sequence length="296" mass="31140">MWLLLAGLAAVAFGLRGILYQWSAKQPMSRNAMLFGVYVSGLLITLCAGFAFGQTWSAGVWVGAAMGAMSYLGNASMYKGYATGKASIVAILVGMPPVLVVLGAFLFWGEKLTPVQTAAFAVLIAGALLIRASNDLSLSNLQGAGWGAAAMFCFACTDLLSKQATRTGADSLPTLTVMFATGALLFGLTWLADRKSSRDARPDESARDEAAAGRRWTTSRTLLWGLVVGLTNCTGMILVMPAFKLGVTGLVSAIIAMNALIVVLYARVVLKEPFHRLETVGIVCSLAGVFVLQLAG</sequence>
<evidence type="ECO:0000256" key="1">
    <source>
        <dbReference type="ARBA" id="ARBA00004127"/>
    </source>
</evidence>
<evidence type="ECO:0000256" key="3">
    <source>
        <dbReference type="SAM" id="Phobius"/>
    </source>
</evidence>
<name>A0ABW2V5F3_9BACL</name>
<dbReference type="Gene3D" id="1.10.3730.20">
    <property type="match status" value="2"/>
</dbReference>
<feature type="transmembrane region" description="Helical" evidence="3">
    <location>
        <begin position="41"/>
        <end position="65"/>
    </location>
</feature>
<feature type="transmembrane region" description="Helical" evidence="3">
    <location>
        <begin position="114"/>
        <end position="132"/>
    </location>
</feature>
<feature type="transmembrane region" description="Helical" evidence="3">
    <location>
        <begin position="222"/>
        <end position="243"/>
    </location>
</feature>
<evidence type="ECO:0000313" key="6">
    <source>
        <dbReference type="Proteomes" id="UP001596528"/>
    </source>
</evidence>
<gene>
    <name evidence="5" type="ORF">ACFQWB_12090</name>
</gene>
<comment type="caution">
    <text evidence="5">The sequence shown here is derived from an EMBL/GenBank/DDBJ whole genome shotgun (WGS) entry which is preliminary data.</text>
</comment>
<feature type="transmembrane region" description="Helical" evidence="3">
    <location>
        <begin position="172"/>
        <end position="192"/>
    </location>
</feature>
<feature type="transmembrane region" description="Helical" evidence="3">
    <location>
        <begin position="277"/>
        <end position="295"/>
    </location>
</feature>
<feature type="transmembrane region" description="Helical" evidence="3">
    <location>
        <begin position="249"/>
        <end position="270"/>
    </location>
</feature>
<keyword evidence="3" id="KW-0472">Membrane</keyword>
<evidence type="ECO:0000259" key="4">
    <source>
        <dbReference type="Pfam" id="PF00892"/>
    </source>
</evidence>
<organism evidence="5 6">
    <name type="scientific">Paenibacillus thermoaerophilus</name>
    <dbReference type="NCBI Taxonomy" id="1215385"/>
    <lineage>
        <taxon>Bacteria</taxon>
        <taxon>Bacillati</taxon>
        <taxon>Bacillota</taxon>
        <taxon>Bacilli</taxon>
        <taxon>Bacillales</taxon>
        <taxon>Paenibacillaceae</taxon>
        <taxon>Paenibacillus</taxon>
    </lineage>
</organism>
<dbReference type="Proteomes" id="UP001596528">
    <property type="component" value="Unassembled WGS sequence"/>
</dbReference>
<dbReference type="SUPFAM" id="SSF103481">
    <property type="entry name" value="Multidrug resistance efflux transporter EmrE"/>
    <property type="match status" value="2"/>
</dbReference>
<comment type="subcellular location">
    <subcellularLocation>
        <location evidence="1">Endomembrane system</location>
        <topology evidence="1">Multi-pass membrane protein</topology>
    </subcellularLocation>
</comment>
<dbReference type="PANTHER" id="PTHR22911:SF137">
    <property type="entry name" value="SOLUTE CARRIER FAMILY 35 MEMBER G2-RELATED"/>
    <property type="match status" value="1"/>
</dbReference>
<keyword evidence="3" id="KW-1133">Transmembrane helix</keyword>
<dbReference type="RefSeq" id="WP_138789934.1">
    <property type="nucleotide sequence ID" value="NZ_JBHTGQ010000027.1"/>
</dbReference>
<feature type="domain" description="EamA" evidence="4">
    <location>
        <begin position="2"/>
        <end position="130"/>
    </location>
</feature>
<dbReference type="Pfam" id="PF00892">
    <property type="entry name" value="EamA"/>
    <property type="match status" value="2"/>
</dbReference>